<evidence type="ECO:0000256" key="2">
    <source>
        <dbReference type="ARBA" id="ARBA00013457"/>
    </source>
</evidence>
<dbReference type="GO" id="GO:0018580">
    <property type="term" value="F:nitronate monooxygenase activity"/>
    <property type="evidence" value="ECO:0007669"/>
    <property type="project" value="InterPro"/>
</dbReference>
<sequence length="279" mass="29940">MEWYQKLGLKFPLFQGGMAWASNPELVVAVSNAGGLGIIGSGGRSAEQLQQMIQKTRQITDKPFGVNLMLLEDNIAELIEVIFQEKIPVITTGAGNPKKYLENLKKHNVQVFPVVPNAKIARKMLQLPIAGLIVEGLEAGGHVGTETTFTLVPQIAKLTTLPILAAGGIYDHTTYEAAKAMGAIGVQIGTAFLLAKECQISPIYKQKIIASQNPGTKLAKTASGYYARVLKNVAETTNQSLKAAVQKGDIKTGAFMAGQIADSIDAEMSAEKIVNRIMF</sequence>
<evidence type="ECO:0000313" key="6">
    <source>
        <dbReference type="EMBL" id="MCP0885819.1"/>
    </source>
</evidence>
<comment type="caution">
    <text evidence="6">The sequence shown here is derived from an EMBL/GenBank/DDBJ whole genome shotgun (WGS) entry which is preliminary data.</text>
</comment>
<dbReference type="Proteomes" id="UP001139006">
    <property type="component" value="Unassembled WGS sequence"/>
</dbReference>
<accession>A0A9X2FHF9</accession>
<dbReference type="EMBL" id="JAIULA010000001">
    <property type="protein sequence ID" value="MCP0885819.1"/>
    <property type="molecule type" value="Genomic_DNA"/>
</dbReference>
<dbReference type="AlphaFoldDB" id="A0A9X2FHF9"/>
<dbReference type="Pfam" id="PF03060">
    <property type="entry name" value="NMO"/>
    <property type="match status" value="2"/>
</dbReference>
<keyword evidence="3" id="KW-0285">Flavoprotein</keyword>
<keyword evidence="4" id="KW-0288">FMN</keyword>
<protein>
    <recommendedName>
        <fullName evidence="2">Probable nitronate monooxygenase</fullName>
    </recommendedName>
</protein>
<keyword evidence="6" id="KW-0503">Monooxygenase</keyword>
<evidence type="ECO:0000256" key="3">
    <source>
        <dbReference type="ARBA" id="ARBA00022630"/>
    </source>
</evidence>
<comment type="function">
    <text evidence="1">Nitronate monooxygenase that uses molecular oxygen to catalyze the oxidative denitrification of alkyl nitronates. Acts on propionate 3-nitronate (P3N), the presumed physiological substrate. Probably functions in the detoxification of P3N, a metabolic poison produced by plants and fungi as a defense mechanism.</text>
</comment>
<proteinExistence type="predicted"/>
<evidence type="ECO:0000313" key="7">
    <source>
        <dbReference type="Proteomes" id="UP001139006"/>
    </source>
</evidence>
<dbReference type="PANTHER" id="PTHR32332">
    <property type="entry name" value="2-NITROPROPANE DIOXYGENASE"/>
    <property type="match status" value="1"/>
</dbReference>
<gene>
    <name evidence="6" type="ORF">LB941_00540</name>
</gene>
<dbReference type="CDD" id="cd04730">
    <property type="entry name" value="NPD_like"/>
    <property type="match status" value="1"/>
</dbReference>
<dbReference type="InterPro" id="IPR004136">
    <property type="entry name" value="NMO"/>
</dbReference>
<dbReference type="Gene3D" id="3.20.20.70">
    <property type="entry name" value="Aldolase class I"/>
    <property type="match status" value="1"/>
</dbReference>
<organism evidence="6 7">
    <name type="scientific">Ligilactobacillus ubinensis</name>
    <dbReference type="NCBI Taxonomy" id="2876789"/>
    <lineage>
        <taxon>Bacteria</taxon>
        <taxon>Bacillati</taxon>
        <taxon>Bacillota</taxon>
        <taxon>Bacilli</taxon>
        <taxon>Lactobacillales</taxon>
        <taxon>Lactobacillaceae</taxon>
        <taxon>Ligilactobacillus</taxon>
    </lineage>
</organism>
<evidence type="ECO:0000256" key="5">
    <source>
        <dbReference type="ARBA" id="ARBA00023002"/>
    </source>
</evidence>
<keyword evidence="7" id="KW-1185">Reference proteome</keyword>
<evidence type="ECO:0000256" key="4">
    <source>
        <dbReference type="ARBA" id="ARBA00022643"/>
    </source>
</evidence>
<dbReference type="PANTHER" id="PTHR32332:SF20">
    <property type="entry name" value="2-NITROPROPANE DIOXYGENASE-LIKE PROTEIN"/>
    <property type="match status" value="1"/>
</dbReference>
<name>A0A9X2FHF9_9LACO</name>
<dbReference type="RefSeq" id="WP_253358535.1">
    <property type="nucleotide sequence ID" value="NZ_JAIULA010000001.1"/>
</dbReference>
<reference evidence="6 7" key="1">
    <citation type="journal article" date="2023" name="Int. J. Syst. Evol. Microbiol.">
        <title>Ligilactobacillus ubinensis sp. nov., a novel species isolated from the wild ferment of a durian fruit (Durio zibethinus).</title>
        <authorList>
            <person name="Heng Y.C."/>
            <person name="Menon N."/>
            <person name="Chen B."/>
            <person name="Loo B.Z.L."/>
            <person name="Wong G.W.J."/>
            <person name="Lim A.C.H."/>
            <person name="Silvaraju S."/>
            <person name="Kittelmann S."/>
        </authorList>
    </citation>
    <scope>NUCLEOTIDE SEQUENCE [LARGE SCALE GENOMIC DNA]</scope>
    <source>
        <strain evidence="6 7">WILCCON 0076</strain>
    </source>
</reference>
<dbReference type="InterPro" id="IPR013785">
    <property type="entry name" value="Aldolase_TIM"/>
</dbReference>
<dbReference type="SUPFAM" id="SSF51412">
    <property type="entry name" value="Inosine monophosphate dehydrogenase (IMPDH)"/>
    <property type="match status" value="1"/>
</dbReference>
<evidence type="ECO:0000256" key="1">
    <source>
        <dbReference type="ARBA" id="ARBA00003535"/>
    </source>
</evidence>
<keyword evidence="5" id="KW-0560">Oxidoreductase</keyword>